<keyword evidence="3" id="KW-1185">Reference proteome</keyword>
<feature type="domain" description="KRAB" evidence="1">
    <location>
        <begin position="2"/>
        <end position="73"/>
    </location>
</feature>
<evidence type="ECO:0000313" key="2">
    <source>
        <dbReference type="Ensembl" id="ENSVURP00010021807.1"/>
    </source>
</evidence>
<dbReference type="InterPro" id="IPR050169">
    <property type="entry name" value="Krueppel_C2H2_ZnF"/>
</dbReference>
<dbReference type="InterPro" id="IPR036051">
    <property type="entry name" value="KRAB_dom_sf"/>
</dbReference>
<evidence type="ECO:0000259" key="1">
    <source>
        <dbReference type="PROSITE" id="PS50805"/>
    </source>
</evidence>
<dbReference type="PANTHER" id="PTHR23232">
    <property type="entry name" value="KRAB DOMAIN C2H2 ZINC FINGER"/>
    <property type="match status" value="1"/>
</dbReference>
<dbReference type="Pfam" id="PF01352">
    <property type="entry name" value="KRAB"/>
    <property type="match status" value="1"/>
</dbReference>
<dbReference type="Gene3D" id="6.10.140.140">
    <property type="match status" value="1"/>
</dbReference>
<dbReference type="PROSITE" id="PS50805">
    <property type="entry name" value="KRAB"/>
    <property type="match status" value="1"/>
</dbReference>
<reference evidence="3" key="1">
    <citation type="submission" date="2018-12" db="EMBL/GenBank/DDBJ databases">
        <authorList>
            <person name="Yazar S."/>
        </authorList>
    </citation>
    <scope>NUCLEOTIDE SEQUENCE [LARGE SCALE GENOMIC DNA]</scope>
</reference>
<evidence type="ECO:0000313" key="3">
    <source>
        <dbReference type="Proteomes" id="UP000314987"/>
    </source>
</evidence>
<dbReference type="STRING" id="29139.ENSVURP00010021807"/>
<reference evidence="2" key="2">
    <citation type="submission" date="2025-08" db="UniProtKB">
        <authorList>
            <consortium name="Ensembl"/>
        </authorList>
    </citation>
    <scope>IDENTIFICATION</scope>
</reference>
<dbReference type="CDD" id="cd07765">
    <property type="entry name" value="KRAB_A-box"/>
    <property type="match status" value="1"/>
</dbReference>
<dbReference type="SMART" id="SM00349">
    <property type="entry name" value="KRAB"/>
    <property type="match status" value="1"/>
</dbReference>
<dbReference type="Proteomes" id="UP000314987">
    <property type="component" value="Unassembled WGS sequence"/>
</dbReference>
<sequence length="100" mass="11271">MYDIQGVTVDFTWKEWGQQDPSQKELYREVMLENYGNLACLGLAVSKPDVIGSWNEGKHLGSYAWLPPDNHSATAVLPVTKKSSFFVQNQNIRKASSRVP</sequence>
<dbReference type="PANTHER" id="PTHR23232:SF117">
    <property type="entry name" value="KRAB DOMAIN-CONTAINING PROTEIN"/>
    <property type="match status" value="1"/>
</dbReference>
<dbReference type="AlphaFoldDB" id="A0A4X2LLT4"/>
<accession>A0A4X2LLT4</accession>
<proteinExistence type="predicted"/>
<reference evidence="2" key="3">
    <citation type="submission" date="2025-09" db="UniProtKB">
        <authorList>
            <consortium name="Ensembl"/>
        </authorList>
    </citation>
    <scope>IDENTIFICATION</scope>
</reference>
<name>A0A4X2LLT4_VOMUR</name>
<organism evidence="2 3">
    <name type="scientific">Vombatus ursinus</name>
    <name type="common">Common wombat</name>
    <dbReference type="NCBI Taxonomy" id="29139"/>
    <lineage>
        <taxon>Eukaryota</taxon>
        <taxon>Metazoa</taxon>
        <taxon>Chordata</taxon>
        <taxon>Craniata</taxon>
        <taxon>Vertebrata</taxon>
        <taxon>Euteleostomi</taxon>
        <taxon>Mammalia</taxon>
        <taxon>Metatheria</taxon>
        <taxon>Diprotodontia</taxon>
        <taxon>Vombatidae</taxon>
        <taxon>Vombatus</taxon>
    </lineage>
</organism>
<dbReference type="GO" id="GO:0006355">
    <property type="term" value="P:regulation of DNA-templated transcription"/>
    <property type="evidence" value="ECO:0007669"/>
    <property type="project" value="InterPro"/>
</dbReference>
<dbReference type="SUPFAM" id="SSF109640">
    <property type="entry name" value="KRAB domain (Kruppel-associated box)"/>
    <property type="match status" value="1"/>
</dbReference>
<dbReference type="GeneTree" id="ENSGT01150000286952"/>
<dbReference type="InterPro" id="IPR001909">
    <property type="entry name" value="KRAB"/>
</dbReference>
<protein>
    <recommendedName>
        <fullName evidence="1">KRAB domain-containing protein</fullName>
    </recommendedName>
</protein>
<dbReference type="Ensembl" id="ENSVURT00010024839.1">
    <property type="protein sequence ID" value="ENSVURP00010021807.1"/>
    <property type="gene ID" value="ENSVURG00010016729.1"/>
</dbReference>